<keyword evidence="4" id="KW-1185">Reference proteome</keyword>
<feature type="chain" id="PRO_5021360501" evidence="2">
    <location>
        <begin position="25"/>
        <end position="62"/>
    </location>
</feature>
<evidence type="ECO:0000256" key="2">
    <source>
        <dbReference type="SAM" id="SignalP"/>
    </source>
</evidence>
<feature type="compositionally biased region" description="Basic and acidic residues" evidence="1">
    <location>
        <begin position="43"/>
        <end position="54"/>
    </location>
</feature>
<comment type="caution">
    <text evidence="3">The sequence shown here is derived from an EMBL/GenBank/DDBJ whole genome shotgun (WGS) entry which is preliminary data.</text>
</comment>
<name>A0A4Z2EUW4_9TELE</name>
<protein>
    <submittedName>
        <fullName evidence="3">Uncharacterized protein</fullName>
    </submittedName>
</protein>
<evidence type="ECO:0000313" key="4">
    <source>
        <dbReference type="Proteomes" id="UP000314294"/>
    </source>
</evidence>
<evidence type="ECO:0000313" key="3">
    <source>
        <dbReference type="EMBL" id="TNN32645.1"/>
    </source>
</evidence>
<dbReference type="EMBL" id="SRLO01002571">
    <property type="protein sequence ID" value="TNN32645.1"/>
    <property type="molecule type" value="Genomic_DNA"/>
</dbReference>
<feature type="region of interest" description="Disordered" evidence="1">
    <location>
        <begin position="34"/>
        <end position="62"/>
    </location>
</feature>
<keyword evidence="2" id="KW-0732">Signal</keyword>
<evidence type="ECO:0000256" key="1">
    <source>
        <dbReference type="SAM" id="MobiDB-lite"/>
    </source>
</evidence>
<gene>
    <name evidence="3" type="ORF">EYF80_057194</name>
</gene>
<sequence length="62" mass="6445">MARRGHSWSLCLGALAAGVTLVFNAVVKCENASTLDPPTRLHAASESHAGDERPVPPPSSAH</sequence>
<organism evidence="3 4">
    <name type="scientific">Liparis tanakae</name>
    <name type="common">Tanaka's snailfish</name>
    <dbReference type="NCBI Taxonomy" id="230148"/>
    <lineage>
        <taxon>Eukaryota</taxon>
        <taxon>Metazoa</taxon>
        <taxon>Chordata</taxon>
        <taxon>Craniata</taxon>
        <taxon>Vertebrata</taxon>
        <taxon>Euteleostomi</taxon>
        <taxon>Actinopterygii</taxon>
        <taxon>Neopterygii</taxon>
        <taxon>Teleostei</taxon>
        <taxon>Neoteleostei</taxon>
        <taxon>Acanthomorphata</taxon>
        <taxon>Eupercaria</taxon>
        <taxon>Perciformes</taxon>
        <taxon>Cottioidei</taxon>
        <taxon>Cottales</taxon>
        <taxon>Liparidae</taxon>
        <taxon>Liparis</taxon>
    </lineage>
</organism>
<accession>A0A4Z2EUW4</accession>
<proteinExistence type="predicted"/>
<dbReference type="AlphaFoldDB" id="A0A4Z2EUW4"/>
<reference evidence="3 4" key="1">
    <citation type="submission" date="2019-03" db="EMBL/GenBank/DDBJ databases">
        <title>First draft genome of Liparis tanakae, snailfish: a comprehensive survey of snailfish specific genes.</title>
        <authorList>
            <person name="Kim W."/>
            <person name="Song I."/>
            <person name="Jeong J.-H."/>
            <person name="Kim D."/>
            <person name="Kim S."/>
            <person name="Ryu S."/>
            <person name="Song J.Y."/>
            <person name="Lee S.K."/>
        </authorList>
    </citation>
    <scope>NUCLEOTIDE SEQUENCE [LARGE SCALE GENOMIC DNA]</scope>
    <source>
        <tissue evidence="3">Muscle</tissue>
    </source>
</reference>
<feature type="signal peptide" evidence="2">
    <location>
        <begin position="1"/>
        <end position="24"/>
    </location>
</feature>
<dbReference type="Proteomes" id="UP000314294">
    <property type="component" value="Unassembled WGS sequence"/>
</dbReference>